<evidence type="ECO:0000313" key="4">
    <source>
        <dbReference type="Proteomes" id="UP000509658"/>
    </source>
</evidence>
<keyword evidence="1" id="KW-1133">Transmembrane helix</keyword>
<keyword evidence="4" id="KW-1185">Reference proteome</keyword>
<dbReference type="AlphaFoldDB" id="A0A6N0HXN9"/>
<keyword evidence="1" id="KW-0812">Transmembrane</keyword>
<dbReference type="Proteomes" id="UP000509658">
    <property type="component" value="Chromosome"/>
</dbReference>
<dbReference type="GO" id="GO:0016020">
    <property type="term" value="C:membrane"/>
    <property type="evidence" value="ECO:0007669"/>
    <property type="project" value="InterPro"/>
</dbReference>
<feature type="transmembrane region" description="Helical" evidence="1">
    <location>
        <begin position="245"/>
        <end position="264"/>
    </location>
</feature>
<feature type="domain" description="EamA" evidence="2">
    <location>
        <begin position="13"/>
        <end position="141"/>
    </location>
</feature>
<feature type="transmembrane region" description="Helical" evidence="1">
    <location>
        <begin position="96"/>
        <end position="118"/>
    </location>
</feature>
<protein>
    <submittedName>
        <fullName evidence="3">DMT family transporter</fullName>
    </submittedName>
</protein>
<dbReference type="SUPFAM" id="SSF103481">
    <property type="entry name" value="Multidrug resistance efflux transporter EmrE"/>
    <property type="match status" value="2"/>
</dbReference>
<proteinExistence type="predicted"/>
<dbReference type="RefSeq" id="WP_078483684.1">
    <property type="nucleotide sequence ID" value="NZ_CP054491.1"/>
</dbReference>
<feature type="transmembrane region" description="Helical" evidence="1">
    <location>
        <begin position="183"/>
        <end position="207"/>
    </location>
</feature>
<evidence type="ECO:0000313" key="3">
    <source>
        <dbReference type="EMBL" id="QKQ27112.1"/>
    </source>
</evidence>
<gene>
    <name evidence="3" type="ORF">HUE57_13070</name>
</gene>
<feature type="transmembrane region" description="Helical" evidence="1">
    <location>
        <begin position="270"/>
        <end position="287"/>
    </location>
</feature>
<feature type="transmembrane region" description="Helical" evidence="1">
    <location>
        <begin position="154"/>
        <end position="171"/>
    </location>
</feature>
<evidence type="ECO:0000259" key="2">
    <source>
        <dbReference type="Pfam" id="PF00892"/>
    </source>
</evidence>
<feature type="domain" description="EamA" evidence="2">
    <location>
        <begin position="155"/>
        <end position="286"/>
    </location>
</feature>
<dbReference type="Pfam" id="PF00892">
    <property type="entry name" value="EamA"/>
    <property type="match status" value="2"/>
</dbReference>
<accession>A0A6N0HXN9</accession>
<dbReference type="EMBL" id="CP054491">
    <property type="protein sequence ID" value="QKQ27112.1"/>
    <property type="molecule type" value="Genomic_DNA"/>
</dbReference>
<dbReference type="InterPro" id="IPR037185">
    <property type="entry name" value="EmrE-like"/>
</dbReference>
<keyword evidence="1" id="KW-0472">Membrane</keyword>
<organism evidence="3 4">
    <name type="scientific">Candidatus Reidiella endopervernicosa</name>
    <dbReference type="NCBI Taxonomy" id="2738883"/>
    <lineage>
        <taxon>Bacteria</taxon>
        <taxon>Pseudomonadati</taxon>
        <taxon>Pseudomonadota</taxon>
        <taxon>Gammaproteobacteria</taxon>
        <taxon>Candidatus Reidiella</taxon>
    </lineage>
</organism>
<sequence>MMPSKQTTNFLPVLSLLIAATLWGVIWYPMRLLEQGGLHGAWQAVVLYATAALIFVRCWPRVFEAYPKALLNLTVMALASGWCNLSFMLAVLDGEIVRVLLLFYLSPIWAVVLGWLLLGERPSRGGLSVLAIALSGAVIMLWEPRVGYPWPETGADWLALSSGFAFAIMNVETRYLQSIDIDVKTVVAWLGCVVVAGVVVVVMGISLPVVSGSVWVGALLLGALAITVMTLAVQYGVTHMPVQRSAVILLFEIVAGALSSQLLTDEVIGWQEWVGGVLIILAAYLTAKREIKS</sequence>
<feature type="transmembrane region" description="Helical" evidence="1">
    <location>
        <begin position="40"/>
        <end position="58"/>
    </location>
</feature>
<feature type="transmembrane region" description="Helical" evidence="1">
    <location>
        <begin position="125"/>
        <end position="142"/>
    </location>
</feature>
<dbReference type="PANTHER" id="PTHR22911">
    <property type="entry name" value="ACYL-MALONYL CONDENSING ENZYME-RELATED"/>
    <property type="match status" value="1"/>
</dbReference>
<reference evidence="3 4" key="1">
    <citation type="submission" date="2020-05" db="EMBL/GenBank/DDBJ databases">
        <title>Horizontal transmission and recombination maintain forever young bacterial symbiont genomes.</title>
        <authorList>
            <person name="Russell S.L."/>
            <person name="Pepper-Tunick E."/>
            <person name="Svedberg J."/>
            <person name="Byrne A."/>
            <person name="Ruelas Castillo J."/>
            <person name="Vollmers C."/>
            <person name="Beinart R.A."/>
            <person name="Corbett-Detig R."/>
        </authorList>
    </citation>
    <scope>NUCLEOTIDE SEQUENCE [LARGE SCALE GENOMIC DNA]</scope>
    <source>
        <strain evidence="3">Santa_Monica_outfall</strain>
    </source>
</reference>
<evidence type="ECO:0000256" key="1">
    <source>
        <dbReference type="SAM" id="Phobius"/>
    </source>
</evidence>
<feature type="transmembrane region" description="Helical" evidence="1">
    <location>
        <begin position="213"/>
        <end position="233"/>
    </location>
</feature>
<feature type="transmembrane region" description="Helical" evidence="1">
    <location>
        <begin position="70"/>
        <end position="90"/>
    </location>
</feature>
<feature type="transmembrane region" description="Helical" evidence="1">
    <location>
        <begin position="9"/>
        <end position="28"/>
    </location>
</feature>
<dbReference type="KEGG" id="rev:HUE57_13070"/>
<dbReference type="InterPro" id="IPR000620">
    <property type="entry name" value="EamA_dom"/>
</dbReference>
<name>A0A6N0HXN9_9GAMM</name>